<dbReference type="RefSeq" id="WP_160599949.1">
    <property type="nucleotide sequence ID" value="NZ_WTYU01000001.1"/>
</dbReference>
<name>A0A6L7GDN7_9SPHN</name>
<keyword evidence="2" id="KW-1185">Reference proteome</keyword>
<dbReference type="OrthoDB" id="8778913at2"/>
<proteinExistence type="predicted"/>
<dbReference type="Proteomes" id="UP000473531">
    <property type="component" value="Unassembled WGS sequence"/>
</dbReference>
<dbReference type="AlphaFoldDB" id="A0A6L7GDN7"/>
<evidence type="ECO:0000313" key="1">
    <source>
        <dbReference type="EMBL" id="MXP13700.1"/>
    </source>
</evidence>
<protein>
    <submittedName>
        <fullName evidence="1">Transposase</fullName>
    </submittedName>
</protein>
<evidence type="ECO:0000313" key="2">
    <source>
        <dbReference type="Proteomes" id="UP000473531"/>
    </source>
</evidence>
<dbReference type="EMBL" id="WTYU01000001">
    <property type="protein sequence ID" value="MXP13700.1"/>
    <property type="molecule type" value="Genomic_DNA"/>
</dbReference>
<reference evidence="1 2" key="1">
    <citation type="submission" date="2019-12" db="EMBL/GenBank/DDBJ databases">
        <title>Genomic-based taxomic classification of the family Erythrobacteraceae.</title>
        <authorList>
            <person name="Xu L."/>
        </authorList>
    </citation>
    <scope>NUCLEOTIDE SEQUENCE [LARGE SCALE GENOMIC DNA]</scope>
    <source>
        <strain evidence="1 2">KCTC 52259</strain>
    </source>
</reference>
<sequence length="295" mass="32751">MTDSSTVEECVEAIAAAGFDSRDDGSVDHAAHWLQRLGNNQHFLGDLMVRELQQRHCTASDGSAYGAQAIILSSARDGFFLRANIWPSKTDHAYRASGASSFVYELPHDHNFSFLTYGYFGPGYVSDYYEYDYENVAGFRGETAGLRFVERSALTQGKLMLYRAHLDVHSQLPPASMSVSLNVMGIDDAQGWHDQYGFDPSTDRITAILNPTSTETFLRVMVGLGSDEAMDLAASFGQHHPSDRLRLASFEARALLLDTAEKDALWREAEMSGSRMVAQEARLRRAELCGQGEWV</sequence>
<comment type="caution">
    <text evidence="1">The sequence shown here is derived from an EMBL/GenBank/DDBJ whole genome shotgun (WGS) entry which is preliminary data.</text>
</comment>
<accession>A0A6L7GDN7</accession>
<organism evidence="1 2">
    <name type="scientific">Allopontixanthobacter confluentis</name>
    <dbReference type="NCBI Taxonomy" id="1849021"/>
    <lineage>
        <taxon>Bacteria</taxon>
        <taxon>Pseudomonadati</taxon>
        <taxon>Pseudomonadota</taxon>
        <taxon>Alphaproteobacteria</taxon>
        <taxon>Sphingomonadales</taxon>
        <taxon>Erythrobacteraceae</taxon>
        <taxon>Allopontixanthobacter</taxon>
    </lineage>
</organism>
<gene>
    <name evidence="1" type="ORF">GRI44_02890</name>
</gene>